<proteinExistence type="predicted"/>
<comment type="caution">
    <text evidence="1">The sequence shown here is derived from an EMBL/GenBank/DDBJ whole genome shotgun (WGS) entry which is preliminary data.</text>
</comment>
<reference evidence="2" key="1">
    <citation type="submission" date="2015-07" db="EMBL/GenBank/DDBJ databases">
        <authorList>
            <person name="Ju K.-S."/>
            <person name="Doroghazi J.R."/>
            <person name="Metcalf W.W."/>
        </authorList>
    </citation>
    <scope>NUCLEOTIDE SEQUENCE [LARGE SCALE GENOMIC DNA]</scope>
    <source>
        <strain evidence="2">NRRL ISP-5002</strain>
    </source>
</reference>
<sequence>MHVTQVDAHHDVIVVGTSLGPAQIRATLGRELDAVCFLHVSDVLGGREAAGDFAMVRRCGKLFLRNCAARAVLPTGACVGAGQGSMTRFSMRPSLRVKQ</sequence>
<gene>
    <name evidence="1" type="ORF">ADL29_18775</name>
</gene>
<organism evidence="1 2">
    <name type="scientific">Streptomyces chattanoogensis</name>
    <dbReference type="NCBI Taxonomy" id="66876"/>
    <lineage>
        <taxon>Bacteria</taxon>
        <taxon>Bacillati</taxon>
        <taxon>Actinomycetota</taxon>
        <taxon>Actinomycetes</taxon>
        <taxon>Kitasatosporales</taxon>
        <taxon>Streptomycetaceae</taxon>
        <taxon>Streptomyces</taxon>
    </lineage>
</organism>
<keyword evidence="2" id="KW-1185">Reference proteome</keyword>
<evidence type="ECO:0000313" key="1">
    <source>
        <dbReference type="EMBL" id="KPC62555.1"/>
    </source>
</evidence>
<dbReference type="EMBL" id="LGKG01000138">
    <property type="protein sequence ID" value="KPC62555.1"/>
    <property type="molecule type" value="Genomic_DNA"/>
</dbReference>
<dbReference type="Proteomes" id="UP000037982">
    <property type="component" value="Unassembled WGS sequence"/>
</dbReference>
<accession>A0A0N0XWM0</accession>
<name>A0A0N0XWM0_9ACTN</name>
<dbReference type="PATRIC" id="fig|66876.3.peg.4119"/>
<dbReference type="AlphaFoldDB" id="A0A0N0XWM0"/>
<evidence type="ECO:0000313" key="2">
    <source>
        <dbReference type="Proteomes" id="UP000037982"/>
    </source>
</evidence>
<protein>
    <submittedName>
        <fullName evidence="1">Uncharacterized protein</fullName>
    </submittedName>
</protein>